<sequence length="205" mass="22709">MRMQYIKQSLEKYIEDLGARLPAPGGGSASAACGSLGVALVLMVSNFTLGNEKYAAYEKEIKKIIAEAEKLKKKLLKFIDEDVEAYKKLSAVYKLPKEERDSTLEAASKEALAVPLDICRAAHEAMQLVKSLLEKGNRNLISDVGIAASMIYSAFESAKMNVDINLKQIRDEEFVNKIDKEIMDMGGEVKRSSSLVIKEVCDRLK</sequence>
<dbReference type="AlphaFoldDB" id="A0A2J0KUG1"/>
<dbReference type="GO" id="GO:0003824">
    <property type="term" value="F:catalytic activity"/>
    <property type="evidence" value="ECO:0007669"/>
    <property type="project" value="InterPro"/>
</dbReference>
<evidence type="ECO:0000313" key="3">
    <source>
        <dbReference type="EMBL" id="PIU42045.1"/>
    </source>
</evidence>
<evidence type="ECO:0000256" key="1">
    <source>
        <dbReference type="SAM" id="Coils"/>
    </source>
</evidence>
<keyword evidence="1" id="KW-0175">Coiled coil</keyword>
<name>A0A2J0KUG1_9BACT</name>
<comment type="caution">
    <text evidence="3">The sequence shown here is derived from an EMBL/GenBank/DDBJ whole genome shotgun (WGS) entry which is preliminary data.</text>
</comment>
<accession>A0A2J0KUG1</accession>
<proteinExistence type="predicted"/>
<dbReference type="Proteomes" id="UP000230052">
    <property type="component" value="Unassembled WGS sequence"/>
</dbReference>
<dbReference type="PROSITE" id="PS51257">
    <property type="entry name" value="PROKAR_LIPOPROTEIN"/>
    <property type="match status" value="1"/>
</dbReference>
<feature type="coiled-coil region" evidence="1">
    <location>
        <begin position="54"/>
        <end position="81"/>
    </location>
</feature>
<dbReference type="InterPro" id="IPR007044">
    <property type="entry name" value="Cyclodeamin/CycHdrlase"/>
</dbReference>
<reference evidence="3 4" key="1">
    <citation type="submission" date="2017-09" db="EMBL/GenBank/DDBJ databases">
        <title>Depth-based differentiation of microbial function through sediment-hosted aquifers and enrichment of novel symbionts in the deep terrestrial subsurface.</title>
        <authorList>
            <person name="Probst A.J."/>
            <person name="Ladd B."/>
            <person name="Jarett J.K."/>
            <person name="Geller-Mcgrath D.E."/>
            <person name="Sieber C.M."/>
            <person name="Emerson J.B."/>
            <person name="Anantharaman K."/>
            <person name="Thomas B.C."/>
            <person name="Malmstrom R."/>
            <person name="Stieglmeier M."/>
            <person name="Klingl A."/>
            <person name="Woyke T."/>
            <person name="Ryan C.M."/>
            <person name="Banfield J.F."/>
        </authorList>
    </citation>
    <scope>NUCLEOTIDE SEQUENCE [LARGE SCALE GENOMIC DNA]</scope>
    <source>
        <strain evidence="3">CG07_land_8_20_14_0_80_42_15</strain>
    </source>
</reference>
<organism evidence="3 4">
    <name type="scientific">Candidatus Aquitaenariimonas noxiae</name>
    <dbReference type="NCBI Taxonomy" id="1974741"/>
    <lineage>
        <taxon>Bacteria</taxon>
        <taxon>Pseudomonadati</taxon>
        <taxon>Candidatus Omnitrophota</taxon>
        <taxon>Candidatus Aquitaenariimonas</taxon>
    </lineage>
</organism>
<dbReference type="Gene3D" id="1.20.120.680">
    <property type="entry name" value="Formiminotetrahydrofolate cyclodeaminase monomer, up-and-down helical bundle"/>
    <property type="match status" value="1"/>
</dbReference>
<evidence type="ECO:0000313" key="4">
    <source>
        <dbReference type="Proteomes" id="UP000230052"/>
    </source>
</evidence>
<evidence type="ECO:0000259" key="2">
    <source>
        <dbReference type="Pfam" id="PF04961"/>
    </source>
</evidence>
<dbReference type="SUPFAM" id="SSF101262">
    <property type="entry name" value="Methenyltetrahydrofolate cyclohydrolase-like"/>
    <property type="match status" value="1"/>
</dbReference>
<dbReference type="InterPro" id="IPR036178">
    <property type="entry name" value="Formintransfe-cycloase-like_sf"/>
</dbReference>
<dbReference type="Pfam" id="PF04961">
    <property type="entry name" value="FTCD_C"/>
    <property type="match status" value="1"/>
</dbReference>
<dbReference type="EMBL" id="PEWV01000022">
    <property type="protein sequence ID" value="PIU42045.1"/>
    <property type="molecule type" value="Genomic_DNA"/>
</dbReference>
<protein>
    <submittedName>
        <fullName evidence="3">Sugar ABC transporter substrate-binding protein</fullName>
    </submittedName>
</protein>
<feature type="domain" description="Cyclodeaminase/cyclohydrolase" evidence="2">
    <location>
        <begin position="9"/>
        <end position="182"/>
    </location>
</feature>
<gene>
    <name evidence="3" type="ORF">COS99_02335</name>
</gene>